<evidence type="ECO:0000259" key="4">
    <source>
        <dbReference type="PROSITE" id="PS01031"/>
    </source>
</evidence>
<dbReference type="KEGG" id="fmr:Fuma_00995"/>
<dbReference type="Gene3D" id="2.60.40.790">
    <property type="match status" value="1"/>
</dbReference>
<reference evidence="5 6" key="1">
    <citation type="journal article" date="2016" name="Front. Microbiol.">
        <title>Fuerstia marisgermanicae gen. nov., sp. nov., an Unusual Member of the Phylum Planctomycetes from the German Wadden Sea.</title>
        <authorList>
            <person name="Kohn T."/>
            <person name="Heuer A."/>
            <person name="Jogler M."/>
            <person name="Vollmers J."/>
            <person name="Boedeker C."/>
            <person name="Bunk B."/>
            <person name="Rast P."/>
            <person name="Borchert D."/>
            <person name="Glockner I."/>
            <person name="Freese H.M."/>
            <person name="Klenk H.P."/>
            <person name="Overmann J."/>
            <person name="Kaster A.K."/>
            <person name="Rohde M."/>
            <person name="Wiegand S."/>
            <person name="Jogler C."/>
        </authorList>
    </citation>
    <scope>NUCLEOTIDE SEQUENCE [LARGE SCALE GENOMIC DNA]</scope>
    <source>
        <strain evidence="5 6">NH11</strain>
    </source>
</reference>
<evidence type="ECO:0000256" key="3">
    <source>
        <dbReference type="SAM" id="MobiDB-lite"/>
    </source>
</evidence>
<evidence type="ECO:0000313" key="6">
    <source>
        <dbReference type="Proteomes" id="UP000187735"/>
    </source>
</evidence>
<sequence>MNESQNVSRSHDDNPQTARAQMPNEPSVPRLLFNPPIDIYETTDGLVLYADLPGVSADGLDLQVQDNRLALFGRVTRKPTEVNDAEVVHQEYKIGDYLRSFILSDEVDHDRITARLNNGVLRVELPRAKRTEPRRIEVSAD</sequence>
<dbReference type="CDD" id="cd06464">
    <property type="entry name" value="ACD_sHsps-like"/>
    <property type="match status" value="1"/>
</dbReference>
<dbReference type="SUPFAM" id="SSF49764">
    <property type="entry name" value="HSP20-like chaperones"/>
    <property type="match status" value="1"/>
</dbReference>
<dbReference type="Proteomes" id="UP000187735">
    <property type="component" value="Chromosome"/>
</dbReference>
<dbReference type="OrthoDB" id="9792695at2"/>
<dbReference type="Pfam" id="PF00011">
    <property type="entry name" value="HSP20"/>
    <property type="match status" value="1"/>
</dbReference>
<accession>A0A1P8WBG1</accession>
<feature type="domain" description="SHSP" evidence="4">
    <location>
        <begin position="28"/>
        <end position="141"/>
    </location>
</feature>
<dbReference type="STRING" id="1891926.Fuma_00995"/>
<proteinExistence type="inferred from homology"/>
<comment type="similarity">
    <text evidence="1 2">Belongs to the small heat shock protein (HSP20) family.</text>
</comment>
<gene>
    <name evidence="5" type="primary">hspA_1</name>
    <name evidence="5" type="ORF">Fuma_00995</name>
</gene>
<dbReference type="PROSITE" id="PS01031">
    <property type="entry name" value="SHSP"/>
    <property type="match status" value="1"/>
</dbReference>
<name>A0A1P8WBG1_9PLAN</name>
<dbReference type="InterPro" id="IPR031107">
    <property type="entry name" value="Small_HSP"/>
</dbReference>
<evidence type="ECO:0000313" key="5">
    <source>
        <dbReference type="EMBL" id="APZ91407.1"/>
    </source>
</evidence>
<evidence type="ECO:0000256" key="1">
    <source>
        <dbReference type="PROSITE-ProRule" id="PRU00285"/>
    </source>
</evidence>
<dbReference type="InterPro" id="IPR008978">
    <property type="entry name" value="HSP20-like_chaperone"/>
</dbReference>
<protein>
    <submittedName>
        <fullName evidence="5">Spore protein SP21</fullName>
    </submittedName>
</protein>
<feature type="region of interest" description="Disordered" evidence="3">
    <location>
        <begin position="1"/>
        <end position="29"/>
    </location>
</feature>
<dbReference type="AlphaFoldDB" id="A0A1P8WBG1"/>
<evidence type="ECO:0000256" key="2">
    <source>
        <dbReference type="RuleBase" id="RU003616"/>
    </source>
</evidence>
<dbReference type="EMBL" id="CP017641">
    <property type="protein sequence ID" value="APZ91407.1"/>
    <property type="molecule type" value="Genomic_DNA"/>
</dbReference>
<dbReference type="RefSeq" id="WP_083732537.1">
    <property type="nucleotide sequence ID" value="NZ_CP017641.1"/>
</dbReference>
<dbReference type="PANTHER" id="PTHR11527">
    <property type="entry name" value="HEAT-SHOCK PROTEIN 20 FAMILY MEMBER"/>
    <property type="match status" value="1"/>
</dbReference>
<dbReference type="InterPro" id="IPR002068">
    <property type="entry name" value="A-crystallin/Hsp20_dom"/>
</dbReference>
<organism evidence="5 6">
    <name type="scientific">Fuerstiella marisgermanici</name>
    <dbReference type="NCBI Taxonomy" id="1891926"/>
    <lineage>
        <taxon>Bacteria</taxon>
        <taxon>Pseudomonadati</taxon>
        <taxon>Planctomycetota</taxon>
        <taxon>Planctomycetia</taxon>
        <taxon>Planctomycetales</taxon>
        <taxon>Planctomycetaceae</taxon>
        <taxon>Fuerstiella</taxon>
    </lineage>
</organism>
<keyword evidence="6" id="KW-1185">Reference proteome</keyword>